<name>A0A1I7NKK0_9HYPH</name>
<evidence type="ECO:0000313" key="3">
    <source>
        <dbReference type="Proteomes" id="UP000199423"/>
    </source>
</evidence>
<sequence>MSTIVQRPPLNPYLVLAIAVAFPGAGHVVTGYPERGLRFAFFTLLFVVFTWHFSTPEQSFVGRSAGGLFVWALSIPDAYKLARVQYEQWKSKRLRG</sequence>
<dbReference type="EMBL" id="FPCH01000002">
    <property type="protein sequence ID" value="SFV35194.1"/>
    <property type="molecule type" value="Genomic_DNA"/>
</dbReference>
<keyword evidence="1" id="KW-0472">Membrane</keyword>
<dbReference type="OrthoDB" id="9808598at2"/>
<dbReference type="Proteomes" id="UP000199423">
    <property type="component" value="Unassembled WGS sequence"/>
</dbReference>
<dbReference type="AlphaFoldDB" id="A0A1I7NKK0"/>
<evidence type="ECO:0008006" key="4">
    <source>
        <dbReference type="Google" id="ProtNLM"/>
    </source>
</evidence>
<keyword evidence="1" id="KW-1133">Transmembrane helix</keyword>
<evidence type="ECO:0000256" key="1">
    <source>
        <dbReference type="SAM" id="Phobius"/>
    </source>
</evidence>
<gene>
    <name evidence="2" type="ORF">SAMN04488557_2523</name>
</gene>
<evidence type="ECO:0000313" key="2">
    <source>
        <dbReference type="EMBL" id="SFV35194.1"/>
    </source>
</evidence>
<dbReference type="RefSeq" id="WP_092867992.1">
    <property type="nucleotide sequence ID" value="NZ_FPCH01000002.1"/>
</dbReference>
<accession>A0A1I7NKK0</accession>
<keyword evidence="3" id="KW-1185">Reference proteome</keyword>
<organism evidence="2 3">
    <name type="scientific">Hyphomicrobium facile</name>
    <dbReference type="NCBI Taxonomy" id="51670"/>
    <lineage>
        <taxon>Bacteria</taxon>
        <taxon>Pseudomonadati</taxon>
        <taxon>Pseudomonadota</taxon>
        <taxon>Alphaproteobacteria</taxon>
        <taxon>Hyphomicrobiales</taxon>
        <taxon>Hyphomicrobiaceae</taxon>
        <taxon>Hyphomicrobium</taxon>
    </lineage>
</organism>
<proteinExistence type="predicted"/>
<protein>
    <recommendedName>
        <fullName evidence="4">TM2 domain-containing protein</fullName>
    </recommendedName>
</protein>
<feature type="transmembrane region" description="Helical" evidence="1">
    <location>
        <begin position="60"/>
        <end position="82"/>
    </location>
</feature>
<feature type="transmembrane region" description="Helical" evidence="1">
    <location>
        <begin position="12"/>
        <end position="29"/>
    </location>
</feature>
<dbReference type="STRING" id="51670.SAMN04488557_2523"/>
<reference evidence="3" key="1">
    <citation type="submission" date="2016-10" db="EMBL/GenBank/DDBJ databases">
        <authorList>
            <person name="Varghese N."/>
            <person name="Submissions S."/>
        </authorList>
    </citation>
    <scope>NUCLEOTIDE SEQUENCE [LARGE SCALE GENOMIC DNA]</scope>
    <source>
        <strain evidence="3">DSM 1565</strain>
    </source>
</reference>
<feature type="transmembrane region" description="Helical" evidence="1">
    <location>
        <begin position="36"/>
        <end position="54"/>
    </location>
</feature>
<keyword evidence="1" id="KW-0812">Transmembrane</keyword>